<sequence length="124" mass="15168">MKIIIIKKEKVKNMNNENKDYIKSLILYYFQIMGKNYSLLEIRQIFGLQEKQLEFFLYELKSLKYIDYQDFELTITKEGMDFLEKSNQISNKLKVEEYKYKYIEFSQVKSLDKPYIPKNFLKKV</sequence>
<proteinExistence type="predicted"/>
<reference evidence="1 2" key="1">
    <citation type="submission" date="2015-11" db="EMBL/GenBank/DDBJ databases">
        <authorList>
            <person name="Kook J.-K."/>
            <person name="Park S.-N."/>
            <person name="Lim Y.K."/>
            <person name="Jo E."/>
        </authorList>
    </citation>
    <scope>NUCLEOTIDE SEQUENCE [LARGE SCALE GENOMIC DNA]</scope>
    <source>
        <strain evidence="1 2">ChDC F306</strain>
    </source>
</reference>
<evidence type="ECO:0000313" key="1">
    <source>
        <dbReference type="EMBL" id="ALM94548.1"/>
    </source>
</evidence>
<dbReference type="EMBL" id="CP013121">
    <property type="protein sequence ID" value="ALM94548.1"/>
    <property type="molecule type" value="Genomic_DNA"/>
</dbReference>
<protein>
    <submittedName>
        <fullName evidence="1">Uncharacterized protein</fullName>
    </submittedName>
</protein>
<dbReference type="AlphaFoldDB" id="A0AAC8WG26"/>
<dbReference type="Proteomes" id="UP000067061">
    <property type="component" value="Chromosome"/>
</dbReference>
<organism evidence="1 2">
    <name type="scientific">Fusobacterium nucleatum subsp. polymorphum</name>
    <name type="common">Fusobacterium polymorphum</name>
    <dbReference type="NCBI Taxonomy" id="76857"/>
    <lineage>
        <taxon>Bacteria</taxon>
        <taxon>Fusobacteriati</taxon>
        <taxon>Fusobacteriota</taxon>
        <taxon>Fusobacteriia</taxon>
        <taxon>Fusobacteriales</taxon>
        <taxon>Fusobacteriaceae</taxon>
        <taxon>Fusobacterium</taxon>
    </lineage>
</organism>
<name>A0AAC8WG26_FUSNP</name>
<gene>
    <name evidence="1" type="ORF">RO02_07935</name>
</gene>
<accession>A0AAC8WG26</accession>
<evidence type="ECO:0000313" key="2">
    <source>
        <dbReference type="Proteomes" id="UP000067061"/>
    </source>
</evidence>